<evidence type="ECO:0000313" key="2">
    <source>
        <dbReference type="EMBL" id="USD22792.1"/>
    </source>
</evidence>
<keyword evidence="1" id="KW-0812">Transmembrane</keyword>
<name>A0ABY4VEU0_9GAMM</name>
<sequence>MSILYWLGLGGLAVIAFYLFKKWKVRSVEWKPEEVANLLESWIKDDVDYKRWDYFEACEIANPKLEVIRQRAIKAIHINSPYIEVCGRDEGKLNEKGKELFKELRKQCF</sequence>
<reference evidence="2" key="1">
    <citation type="submission" date="2022-02" db="EMBL/GenBank/DDBJ databases">
        <title>Coral-associated bacteria.</title>
        <authorList>
            <person name="Tang K."/>
            <person name="Wang X."/>
        </authorList>
    </citation>
    <scope>NUCLEOTIDE SEQUENCE</scope>
    <source>
        <strain evidence="2">SCSIO 43006</strain>
    </source>
</reference>
<dbReference type="Proteomes" id="UP001055658">
    <property type="component" value="Chromosome"/>
</dbReference>
<evidence type="ECO:0000313" key="3">
    <source>
        <dbReference type="Proteomes" id="UP001055658"/>
    </source>
</evidence>
<keyword evidence="1" id="KW-1133">Transmembrane helix</keyword>
<proteinExistence type="predicted"/>
<protein>
    <submittedName>
        <fullName evidence="2">Uncharacterized protein</fullName>
    </submittedName>
</protein>
<keyword evidence="1" id="KW-0472">Membrane</keyword>
<dbReference type="EMBL" id="CP092418">
    <property type="protein sequence ID" value="USD22792.1"/>
    <property type="molecule type" value="Genomic_DNA"/>
</dbReference>
<evidence type="ECO:0000256" key="1">
    <source>
        <dbReference type="SAM" id="Phobius"/>
    </source>
</evidence>
<dbReference type="RefSeq" id="WP_252085145.1">
    <property type="nucleotide sequence ID" value="NZ_CP092418.1"/>
</dbReference>
<accession>A0ABY4VEU0</accession>
<feature type="transmembrane region" description="Helical" evidence="1">
    <location>
        <begin position="6"/>
        <end position="21"/>
    </location>
</feature>
<gene>
    <name evidence="2" type="ORF">MJO52_06545</name>
</gene>
<keyword evidence="3" id="KW-1185">Reference proteome</keyword>
<organism evidence="2 3">
    <name type="scientific">Microbulbifer variabilis</name>
    <dbReference type="NCBI Taxonomy" id="266805"/>
    <lineage>
        <taxon>Bacteria</taxon>
        <taxon>Pseudomonadati</taxon>
        <taxon>Pseudomonadota</taxon>
        <taxon>Gammaproteobacteria</taxon>
        <taxon>Cellvibrionales</taxon>
        <taxon>Microbulbiferaceae</taxon>
        <taxon>Microbulbifer</taxon>
    </lineage>
</organism>